<evidence type="ECO:0000313" key="1">
    <source>
        <dbReference type="EMBL" id="PZA19232.1"/>
    </source>
</evidence>
<dbReference type="EMBL" id="QKNV01000390">
    <property type="protein sequence ID" value="PZA19232.1"/>
    <property type="molecule type" value="Genomic_DNA"/>
</dbReference>
<dbReference type="Proteomes" id="UP000247602">
    <property type="component" value="Unassembled WGS sequence"/>
</dbReference>
<keyword evidence="2" id="KW-1185">Reference proteome</keyword>
<reference evidence="1 2" key="1">
    <citation type="submission" date="2018-06" db="EMBL/GenBank/DDBJ databases">
        <title>Draft genome sequence of Modestobacter versicolor CP153-2.</title>
        <authorList>
            <person name="Gundlapally S.R."/>
        </authorList>
    </citation>
    <scope>NUCLEOTIDE SEQUENCE [LARGE SCALE GENOMIC DNA]</scope>
    <source>
        <strain evidence="1 2">CP153-2</strain>
    </source>
</reference>
<dbReference type="Gene3D" id="3.20.20.70">
    <property type="entry name" value="Aldolase class I"/>
    <property type="match status" value="1"/>
</dbReference>
<dbReference type="AlphaFoldDB" id="A0A323V368"/>
<comment type="caution">
    <text evidence="1">The sequence shown here is derived from an EMBL/GenBank/DDBJ whole genome shotgun (WGS) entry which is preliminary data.</text>
</comment>
<protein>
    <submittedName>
        <fullName evidence="1">Indole-3-glycerol-phosphate synthase TrpC</fullName>
    </submittedName>
</protein>
<sequence>MSVLDDIVAGVREDVAARQAATPLTEVQAAARDARPALDAL</sequence>
<evidence type="ECO:0000313" key="2">
    <source>
        <dbReference type="Proteomes" id="UP000247602"/>
    </source>
</evidence>
<gene>
    <name evidence="1" type="ORF">DMO24_21815</name>
</gene>
<name>A0A323V368_9ACTN</name>
<dbReference type="InterPro" id="IPR013785">
    <property type="entry name" value="Aldolase_TIM"/>
</dbReference>
<feature type="non-terminal residue" evidence="1">
    <location>
        <position position="41"/>
    </location>
</feature>
<proteinExistence type="predicted"/>
<organism evidence="1 2">
    <name type="scientific">Modestobacter versicolor</name>
    <dbReference type="NCBI Taxonomy" id="429133"/>
    <lineage>
        <taxon>Bacteria</taxon>
        <taxon>Bacillati</taxon>
        <taxon>Actinomycetota</taxon>
        <taxon>Actinomycetes</taxon>
        <taxon>Geodermatophilales</taxon>
        <taxon>Geodermatophilaceae</taxon>
        <taxon>Modestobacter</taxon>
    </lineage>
</organism>
<accession>A0A323V368</accession>